<feature type="transmembrane region" description="Helical" evidence="1">
    <location>
        <begin position="194"/>
        <end position="214"/>
    </location>
</feature>
<sequence>MTVLVALILGVSALLSSEATGDWHEALRQQIKRSAMSLENIRHVYADEAPEALWVAISEARAAELRLGADPLARSEAAVETQVAWHLRTAHHGDETLLDGDRYRSPGGFEVPQRLAAIERENPAPDPEAARGAGDRAADLASLIGMLTVPIVLVYLLGQAVLLARRRTLRRRAQRQERKRDVGLIPEPERQRRFALTLGVSVWVTMTLLAPAYAYAQIEEQRALISAATQADRVAASIAGSSLAFAFRLAGDREALHLQLRAAGREYTALDVAEHATGQHEIAVADEAAAGVVKKIAAHMSRPPVPGDGVSDTTLDYLTATPDDWDARLAEQVAQAELADEAGKWGNLLGLVILFAAFAAALVALAEVTDPAQQAAAIRKTALGLLAGAALLIAYGLIG</sequence>
<evidence type="ECO:0000313" key="2">
    <source>
        <dbReference type="EMBL" id="NJP92025.1"/>
    </source>
</evidence>
<feature type="transmembrane region" description="Helical" evidence="1">
    <location>
        <begin position="140"/>
        <end position="164"/>
    </location>
</feature>
<comment type="caution">
    <text evidence="2">The sequence shown here is derived from an EMBL/GenBank/DDBJ whole genome shotgun (WGS) entry which is preliminary data.</text>
</comment>
<keyword evidence="3" id="KW-1185">Reference proteome</keyword>
<accession>A0ABX1B2G4</accession>
<dbReference type="RefSeq" id="WP_168011309.1">
    <property type="nucleotide sequence ID" value="NZ_JAATEP010000014.1"/>
</dbReference>
<keyword evidence="1" id="KW-0812">Transmembrane</keyword>
<dbReference type="EMBL" id="JAATEP010000014">
    <property type="protein sequence ID" value="NJP92025.1"/>
    <property type="molecule type" value="Genomic_DNA"/>
</dbReference>
<evidence type="ECO:0000313" key="3">
    <source>
        <dbReference type="Proteomes" id="UP000696294"/>
    </source>
</evidence>
<feature type="transmembrane region" description="Helical" evidence="1">
    <location>
        <begin position="348"/>
        <end position="366"/>
    </location>
</feature>
<protein>
    <submittedName>
        <fullName evidence="2">Uncharacterized protein</fullName>
    </submittedName>
</protein>
<name>A0ABX1B2G4_9ACTN</name>
<dbReference type="Proteomes" id="UP000696294">
    <property type="component" value="Unassembled WGS sequence"/>
</dbReference>
<gene>
    <name evidence="2" type="ORF">HCN51_21605</name>
</gene>
<reference evidence="2 3" key="1">
    <citation type="submission" date="2020-03" db="EMBL/GenBank/DDBJ databases">
        <title>WGS of actinomycetes isolated from Thailand.</title>
        <authorList>
            <person name="Thawai C."/>
        </authorList>
    </citation>
    <scope>NUCLEOTIDE SEQUENCE [LARGE SCALE GENOMIC DNA]</scope>
    <source>
        <strain evidence="2 3">FMUSA5-5</strain>
    </source>
</reference>
<organism evidence="2 3">
    <name type="scientific">Nonomuraea composti</name>
    <dbReference type="NCBI Taxonomy" id="2720023"/>
    <lineage>
        <taxon>Bacteria</taxon>
        <taxon>Bacillati</taxon>
        <taxon>Actinomycetota</taxon>
        <taxon>Actinomycetes</taxon>
        <taxon>Streptosporangiales</taxon>
        <taxon>Streptosporangiaceae</taxon>
        <taxon>Nonomuraea</taxon>
    </lineage>
</organism>
<feature type="transmembrane region" description="Helical" evidence="1">
    <location>
        <begin position="378"/>
        <end position="398"/>
    </location>
</feature>
<keyword evidence="1" id="KW-1133">Transmembrane helix</keyword>
<proteinExistence type="predicted"/>
<evidence type="ECO:0000256" key="1">
    <source>
        <dbReference type="SAM" id="Phobius"/>
    </source>
</evidence>
<keyword evidence="1" id="KW-0472">Membrane</keyword>